<dbReference type="Gramene" id="rna38475">
    <property type="protein sequence ID" value="RHN44364.1"/>
    <property type="gene ID" value="gene38475"/>
</dbReference>
<protein>
    <submittedName>
        <fullName evidence="14">Cytochrome P450 family 71 protein</fullName>
    </submittedName>
    <submittedName>
        <fullName evidence="16">Putative cytochrome P450</fullName>
    </submittedName>
</protein>
<evidence type="ECO:0000256" key="3">
    <source>
        <dbReference type="ARBA" id="ARBA00010617"/>
    </source>
</evidence>
<proteinExistence type="inferred from homology"/>
<evidence type="ECO:0000256" key="1">
    <source>
        <dbReference type="ARBA" id="ARBA00001971"/>
    </source>
</evidence>
<keyword evidence="6 12" id="KW-0479">Metal-binding</keyword>
<dbReference type="Pfam" id="PF00067">
    <property type="entry name" value="p450"/>
    <property type="match status" value="1"/>
</dbReference>
<dbReference type="HOGENOM" id="CLU_001570_4_1_1"/>
<dbReference type="GO" id="GO:0016491">
    <property type="term" value="F:oxidoreductase activity"/>
    <property type="evidence" value="ECO:0000318"/>
    <property type="project" value="GO_Central"/>
</dbReference>
<dbReference type="GO" id="GO:0004497">
    <property type="term" value="F:monooxygenase activity"/>
    <property type="evidence" value="ECO:0007669"/>
    <property type="project" value="UniProtKB-KW"/>
</dbReference>
<keyword evidence="5" id="KW-0812">Transmembrane</keyword>
<evidence type="ECO:0000256" key="8">
    <source>
        <dbReference type="ARBA" id="ARBA00023002"/>
    </source>
</evidence>
<dbReference type="GO" id="GO:0016020">
    <property type="term" value="C:membrane"/>
    <property type="evidence" value="ECO:0007669"/>
    <property type="project" value="UniProtKB-SubCell"/>
</dbReference>
<keyword evidence="11" id="KW-0472">Membrane</keyword>
<dbReference type="Proteomes" id="UP000265566">
    <property type="component" value="Chromosome 7"/>
</dbReference>
<dbReference type="EMBL" id="PSQE01000007">
    <property type="protein sequence ID" value="RHN44364.1"/>
    <property type="molecule type" value="Genomic_DNA"/>
</dbReference>
<dbReference type="PRINTS" id="PR00463">
    <property type="entry name" value="EP450I"/>
</dbReference>
<dbReference type="Proteomes" id="UP000002051">
    <property type="component" value="Unassembled WGS sequence"/>
</dbReference>
<dbReference type="GO" id="GO:0016705">
    <property type="term" value="F:oxidoreductase activity, acting on paired donors, with incorporation or reduction of molecular oxygen"/>
    <property type="evidence" value="ECO:0007669"/>
    <property type="project" value="InterPro"/>
</dbReference>
<dbReference type="PANTHER" id="PTHR47955:SF22">
    <property type="entry name" value="CYTOCHROME P450 83B1-LIKE"/>
    <property type="match status" value="1"/>
</dbReference>
<evidence type="ECO:0000256" key="2">
    <source>
        <dbReference type="ARBA" id="ARBA00004167"/>
    </source>
</evidence>
<reference evidence="16" key="4">
    <citation type="journal article" date="2018" name="Nat. Plants">
        <title>Whole-genome landscape of Medicago truncatula symbiotic genes.</title>
        <authorList>
            <person name="Pecrix Y."/>
            <person name="Gamas P."/>
            <person name="Carrere S."/>
        </authorList>
    </citation>
    <scope>NUCLEOTIDE SEQUENCE</scope>
    <source>
        <tissue evidence="16">Leaves</tissue>
    </source>
</reference>
<dbReference type="InterPro" id="IPR036396">
    <property type="entry name" value="Cyt_P450_sf"/>
</dbReference>
<dbReference type="OrthoDB" id="2789670at2759"/>
<dbReference type="eggNOG" id="KOG0156">
    <property type="taxonomic scope" value="Eukaryota"/>
</dbReference>
<evidence type="ECO:0000313" key="14">
    <source>
        <dbReference type="EMBL" id="AES77612.2"/>
    </source>
</evidence>
<evidence type="ECO:0000313" key="18">
    <source>
        <dbReference type="Proteomes" id="UP000002051"/>
    </source>
</evidence>
<accession>G7L495</accession>
<reference evidence="14 18" key="1">
    <citation type="journal article" date="2011" name="Nature">
        <title>The Medicago genome provides insight into the evolution of rhizobial symbioses.</title>
        <authorList>
            <person name="Young N.D."/>
            <person name="Debelle F."/>
            <person name="Oldroyd G.E."/>
            <person name="Geurts R."/>
            <person name="Cannon S.B."/>
            <person name="Udvardi M.K."/>
            <person name="Benedito V.A."/>
            <person name="Mayer K.F."/>
            <person name="Gouzy J."/>
            <person name="Schoof H."/>
            <person name="Van de Peer Y."/>
            <person name="Proost S."/>
            <person name="Cook D.R."/>
            <person name="Meyers B.C."/>
            <person name="Spannagl M."/>
            <person name="Cheung F."/>
            <person name="De Mita S."/>
            <person name="Krishnakumar V."/>
            <person name="Gundlach H."/>
            <person name="Zhou S."/>
            <person name="Mudge J."/>
            <person name="Bharti A.K."/>
            <person name="Murray J.D."/>
            <person name="Naoumkina M.A."/>
            <person name="Rosen B."/>
            <person name="Silverstein K.A."/>
            <person name="Tang H."/>
            <person name="Rombauts S."/>
            <person name="Zhao P.X."/>
            <person name="Zhou P."/>
            <person name="Barbe V."/>
            <person name="Bardou P."/>
            <person name="Bechner M."/>
            <person name="Bellec A."/>
            <person name="Berger A."/>
            <person name="Berges H."/>
            <person name="Bidwell S."/>
            <person name="Bisseling T."/>
            <person name="Choisne N."/>
            <person name="Couloux A."/>
            <person name="Denny R."/>
            <person name="Deshpande S."/>
            <person name="Dai X."/>
            <person name="Doyle J.J."/>
            <person name="Dudez A.M."/>
            <person name="Farmer A.D."/>
            <person name="Fouteau S."/>
            <person name="Franken C."/>
            <person name="Gibelin C."/>
            <person name="Gish J."/>
            <person name="Goldstein S."/>
            <person name="Gonzalez A.J."/>
            <person name="Green P.J."/>
            <person name="Hallab A."/>
            <person name="Hartog M."/>
            <person name="Hua A."/>
            <person name="Humphray S.J."/>
            <person name="Jeong D.H."/>
            <person name="Jing Y."/>
            <person name="Jocker A."/>
            <person name="Kenton S.M."/>
            <person name="Kim D.J."/>
            <person name="Klee K."/>
            <person name="Lai H."/>
            <person name="Lang C."/>
            <person name="Lin S."/>
            <person name="Macmil S.L."/>
            <person name="Magdelenat G."/>
            <person name="Matthews L."/>
            <person name="McCorrison J."/>
            <person name="Monaghan E.L."/>
            <person name="Mun J.H."/>
            <person name="Najar F.Z."/>
            <person name="Nicholson C."/>
            <person name="Noirot C."/>
            <person name="O'Bleness M."/>
            <person name="Paule C.R."/>
            <person name="Poulain J."/>
            <person name="Prion F."/>
            <person name="Qin B."/>
            <person name="Qu C."/>
            <person name="Retzel E.F."/>
            <person name="Riddle C."/>
            <person name="Sallet E."/>
            <person name="Samain S."/>
            <person name="Samson N."/>
            <person name="Sanders I."/>
            <person name="Saurat O."/>
            <person name="Scarpelli C."/>
            <person name="Schiex T."/>
            <person name="Segurens B."/>
            <person name="Severin A.J."/>
            <person name="Sherrier D.J."/>
            <person name="Shi R."/>
            <person name="Sims S."/>
            <person name="Singer S.R."/>
            <person name="Sinharoy S."/>
            <person name="Sterck L."/>
            <person name="Viollet A."/>
            <person name="Wang B.B."/>
            <person name="Wang K."/>
            <person name="Wang M."/>
            <person name="Wang X."/>
            <person name="Warfsmann J."/>
            <person name="Weissenbach J."/>
            <person name="White D.D."/>
            <person name="White J.D."/>
            <person name="Wiley G.B."/>
            <person name="Wincker P."/>
            <person name="Xing Y."/>
            <person name="Yang L."/>
            <person name="Yao Z."/>
            <person name="Ying F."/>
            <person name="Zhai J."/>
            <person name="Zhou L."/>
            <person name="Zuber A."/>
            <person name="Denarie J."/>
            <person name="Dixon R.A."/>
            <person name="May G.D."/>
            <person name="Schwartz D.C."/>
            <person name="Rogers J."/>
            <person name="Quetier F."/>
            <person name="Town C.D."/>
            <person name="Roe B.A."/>
        </authorList>
    </citation>
    <scope>NUCLEOTIDE SEQUENCE [LARGE SCALE GENOMIC DNA]</scope>
    <source>
        <strain evidence="14">A17</strain>
        <strain evidence="17 18">cv. Jemalong A17</strain>
    </source>
</reference>
<accession>A0A0C3W1W3</accession>
<dbReference type="InterPro" id="IPR017972">
    <property type="entry name" value="Cyt_P450_CS"/>
</dbReference>
<dbReference type="FunFam" id="1.10.630.10:FF:000011">
    <property type="entry name" value="Cytochrome P450 83B1"/>
    <property type="match status" value="1"/>
</dbReference>
<sequence length="501" mass="57303">MVSYLQILLALPLFVFFLFLKYKTNIKNSSSTFPKGPKGLPIIGNLHQLDTSNLHLQFWNLSKIYGPLFSLQIGFKKAIVVCSPKLAQEILKDHDHDVSSRPPSYGTQILSYNGMDMIFSPYNDHWREIRKICIVHFFSSKKISSFSHVRKSEVKQMIEKISNHVHSSEISNLSEILMSVLSSIVCRIAFGKSYEHEGGEKSRFHNLLHETEAIFLSFFVSDHIPFMGWIDKLTGANARVDKTFKALDEFLEQVLQEHLNPNNRKKDEEEKDIVDVLLELKNQGRLSIDLTNDHIKSVLMNLLVAATDTTSATSVWAMTGLMKNPRAMKKAQEEIRNICGKKEFIDEDDIQKLVYLKAVIKETLRFYAPAPLAPRETSKSFILNGHKIEPKTSVFVNIWAIHRDPEAWKDPDEFYPERFLNNDIDFKGRDFELIPFGAGRRICPGMPLGIATVEMIIANLLNSFDWETPEGMTKEDIDTEGLPGLSRHKKNHLCLVAKNHM</sequence>
<evidence type="ECO:0000313" key="15">
    <source>
        <dbReference type="EMBL" id="KEH16181.1"/>
    </source>
</evidence>
<dbReference type="PRINTS" id="PR00385">
    <property type="entry name" value="P450"/>
</dbReference>
<organism evidence="14 18">
    <name type="scientific">Medicago truncatula</name>
    <name type="common">Barrel medic</name>
    <name type="synonym">Medicago tribuloides</name>
    <dbReference type="NCBI Taxonomy" id="3880"/>
    <lineage>
        <taxon>Eukaryota</taxon>
        <taxon>Viridiplantae</taxon>
        <taxon>Streptophyta</taxon>
        <taxon>Embryophyta</taxon>
        <taxon>Tracheophyta</taxon>
        <taxon>Spermatophyta</taxon>
        <taxon>Magnoliopsida</taxon>
        <taxon>eudicotyledons</taxon>
        <taxon>Gunneridae</taxon>
        <taxon>Pentapetalae</taxon>
        <taxon>rosids</taxon>
        <taxon>fabids</taxon>
        <taxon>Fabales</taxon>
        <taxon>Fabaceae</taxon>
        <taxon>Papilionoideae</taxon>
        <taxon>50 kb inversion clade</taxon>
        <taxon>NPAAA clade</taxon>
        <taxon>Hologalegina</taxon>
        <taxon>IRL clade</taxon>
        <taxon>Trifolieae</taxon>
        <taxon>Medicago</taxon>
    </lineage>
</organism>
<dbReference type="EnsemblPlants" id="AES77612">
    <property type="protein sequence ID" value="AES77612"/>
    <property type="gene ID" value="MTR_7g012860"/>
</dbReference>
<gene>
    <name evidence="17" type="primary">25480816</name>
    <name evidence="14" type="ordered locus">MTR_7g012860</name>
    <name evidence="15" type="ORF">MTR_0287s0060</name>
    <name evidence="16" type="ORF">MtrunA17_Chr7g0218611</name>
</gene>
<dbReference type="Gene3D" id="1.10.630.10">
    <property type="entry name" value="Cytochrome P450"/>
    <property type="match status" value="1"/>
</dbReference>
<evidence type="ECO:0000256" key="13">
    <source>
        <dbReference type="RuleBase" id="RU000461"/>
    </source>
</evidence>
<keyword evidence="8 13" id="KW-0560">Oxidoreductase</keyword>
<dbReference type="KEGG" id="mtr:11415270"/>
<evidence type="ECO:0000256" key="6">
    <source>
        <dbReference type="ARBA" id="ARBA00022723"/>
    </source>
</evidence>
<keyword evidence="9 12" id="KW-0408">Iron</keyword>
<dbReference type="AlphaFoldDB" id="G7L495"/>
<evidence type="ECO:0000256" key="9">
    <source>
        <dbReference type="ARBA" id="ARBA00023004"/>
    </source>
</evidence>
<dbReference type="GO" id="GO:0020037">
    <property type="term" value="F:heme binding"/>
    <property type="evidence" value="ECO:0007669"/>
    <property type="project" value="InterPro"/>
</dbReference>
<dbReference type="EMBL" id="CM001223">
    <property type="protein sequence ID" value="AES77612.2"/>
    <property type="molecule type" value="Genomic_DNA"/>
</dbReference>
<evidence type="ECO:0000256" key="5">
    <source>
        <dbReference type="ARBA" id="ARBA00022692"/>
    </source>
</evidence>
<dbReference type="InterPro" id="IPR001128">
    <property type="entry name" value="Cyt_P450"/>
</dbReference>
<dbReference type="PROSITE" id="PS00086">
    <property type="entry name" value="CYTOCHROME_P450"/>
    <property type="match status" value="1"/>
</dbReference>
<evidence type="ECO:0000256" key="7">
    <source>
        <dbReference type="ARBA" id="ARBA00022989"/>
    </source>
</evidence>
<dbReference type="PaxDb" id="3880-AES77612"/>
<feature type="binding site" description="axial binding residue" evidence="12">
    <location>
        <position position="443"/>
    </location>
    <ligand>
        <name>heme</name>
        <dbReference type="ChEBI" id="CHEBI:30413"/>
    </ligand>
    <ligandPart>
        <name>Fe</name>
        <dbReference type="ChEBI" id="CHEBI:18248"/>
    </ligandPart>
</feature>
<dbReference type="InterPro" id="IPR002401">
    <property type="entry name" value="Cyt_P450_E_grp-I"/>
</dbReference>
<dbReference type="EnsemblPlants" id="KEH16181">
    <property type="protein sequence ID" value="KEH16181"/>
    <property type="gene ID" value="MTR_0287s0060"/>
</dbReference>
<evidence type="ECO:0000256" key="12">
    <source>
        <dbReference type="PIRSR" id="PIRSR602401-1"/>
    </source>
</evidence>
<name>G7L495_MEDTR</name>
<dbReference type="EMBL" id="KL403012">
    <property type="protein sequence ID" value="KEH16181.1"/>
    <property type="molecule type" value="Genomic_DNA"/>
</dbReference>
<dbReference type="GO" id="GO:0005506">
    <property type="term" value="F:iron ion binding"/>
    <property type="evidence" value="ECO:0007669"/>
    <property type="project" value="InterPro"/>
</dbReference>
<reference evidence="17" key="3">
    <citation type="submission" date="2015-04" db="UniProtKB">
        <authorList>
            <consortium name="EnsemblPlants"/>
        </authorList>
    </citation>
    <scope>IDENTIFICATION</scope>
    <source>
        <strain evidence="17">cv. Jemalong A17</strain>
    </source>
</reference>
<keyword evidence="10 13" id="KW-0503">Monooxygenase</keyword>
<keyword evidence="7" id="KW-1133">Transmembrane helix</keyword>
<dbReference type="PANTHER" id="PTHR47955">
    <property type="entry name" value="CYTOCHROME P450 FAMILY 71 PROTEIN"/>
    <property type="match status" value="1"/>
</dbReference>
<evidence type="ECO:0000313" key="16">
    <source>
        <dbReference type="EMBL" id="RHN44364.1"/>
    </source>
</evidence>
<dbReference type="SUPFAM" id="SSF48264">
    <property type="entry name" value="Cytochrome P450"/>
    <property type="match status" value="1"/>
</dbReference>
<comment type="subcellular location">
    <subcellularLocation>
        <location evidence="2">Membrane</location>
        <topology evidence="2">Single-pass membrane protein</topology>
    </subcellularLocation>
</comment>
<evidence type="ECO:0000256" key="11">
    <source>
        <dbReference type="ARBA" id="ARBA00023136"/>
    </source>
</evidence>
<comment type="cofactor">
    <cofactor evidence="1 12">
        <name>heme</name>
        <dbReference type="ChEBI" id="CHEBI:30413"/>
    </cofactor>
</comment>
<reference evidence="14 18" key="2">
    <citation type="journal article" date="2014" name="BMC Genomics">
        <title>An improved genome release (version Mt4.0) for the model legume Medicago truncatula.</title>
        <authorList>
            <person name="Tang H."/>
            <person name="Krishnakumar V."/>
            <person name="Bidwell S."/>
            <person name="Rosen B."/>
            <person name="Chan A."/>
            <person name="Zhou S."/>
            <person name="Gentzbittel L."/>
            <person name="Childs K.L."/>
            <person name="Yandell M."/>
            <person name="Gundlach H."/>
            <person name="Mayer K.F."/>
            <person name="Schwartz D.C."/>
            <person name="Town C.D."/>
        </authorList>
    </citation>
    <scope>GENOME REANNOTATION</scope>
    <source>
        <strain evidence="14">A17</strain>
        <strain evidence="17 18">cv. Jemalong A17</strain>
    </source>
</reference>
<evidence type="ECO:0000313" key="17">
    <source>
        <dbReference type="EnsemblPlants" id="AES77612"/>
    </source>
</evidence>
<keyword evidence="4 12" id="KW-0349">Heme</keyword>
<keyword evidence="18" id="KW-1185">Reference proteome</keyword>
<evidence type="ECO:0000256" key="4">
    <source>
        <dbReference type="ARBA" id="ARBA00022617"/>
    </source>
</evidence>
<dbReference type="CDD" id="cd11072">
    <property type="entry name" value="CYP71-like"/>
    <property type="match status" value="1"/>
</dbReference>
<comment type="similarity">
    <text evidence="3 13">Belongs to the cytochrome P450 family.</text>
</comment>
<evidence type="ECO:0000256" key="10">
    <source>
        <dbReference type="ARBA" id="ARBA00023033"/>
    </source>
</evidence>